<proteinExistence type="predicted"/>
<dbReference type="EMBL" id="CP010554">
    <property type="protein sequence ID" value="AJP49236.1"/>
    <property type="molecule type" value="Genomic_DNA"/>
</dbReference>
<dbReference type="STRING" id="1565605.PG1C_13960"/>
<accession>A0A0C5JPK8</accession>
<evidence type="ECO:0000313" key="2">
    <source>
        <dbReference type="Proteomes" id="UP000061603"/>
    </source>
</evidence>
<dbReference type="KEGG" id="rbu:PG1C_13960"/>
<dbReference type="AlphaFoldDB" id="A0A0C5JPK8"/>
<sequence length="123" mass="13009">MILLGLFGIAAVTAWMPASIEAGVTFALDKLLAPPTRTVGARVRVKCEECGVVASTREIEQPGVAGGVARGGQNEIPGKLVKSYEVTIRMKDGSSHVFMDANPVNWRPGEGIIFIQGANQSND</sequence>
<keyword evidence="2" id="KW-1185">Reference proteome</keyword>
<gene>
    <name evidence="1" type="ORF">PG1C_13960</name>
</gene>
<evidence type="ECO:0000313" key="1">
    <source>
        <dbReference type="EMBL" id="AJP49236.1"/>
    </source>
</evidence>
<protein>
    <submittedName>
        <fullName evidence="1">Uncharacterized protein</fullName>
    </submittedName>
</protein>
<dbReference type="RefSeq" id="WP_202635361.1">
    <property type="nucleotide sequence ID" value="NZ_CP010554.1"/>
</dbReference>
<reference evidence="1 2" key="1">
    <citation type="journal article" date="2015" name="Genome Announc.">
        <title>Complete Genome Sequence of a Novel Bacterium within the Family Rhodocyclaceae That Degrades Polycyclic Aromatic Hydrocarbons.</title>
        <authorList>
            <person name="Singleton D.R."/>
            <person name="Dickey A.N."/>
            <person name="Scholl E.H."/>
            <person name="Wright F.A."/>
            <person name="Aitken M.D."/>
        </authorList>
    </citation>
    <scope>NUCLEOTIDE SEQUENCE [LARGE SCALE GENOMIC DNA]</scope>
    <source>
        <strain evidence="2">PG1-Ca6</strain>
    </source>
</reference>
<organism evidence="1 2">
    <name type="scientific">Rugosibacter aromaticivorans</name>
    <dbReference type="NCBI Taxonomy" id="1565605"/>
    <lineage>
        <taxon>Bacteria</taxon>
        <taxon>Pseudomonadati</taxon>
        <taxon>Pseudomonadota</taxon>
        <taxon>Betaproteobacteria</taxon>
        <taxon>Nitrosomonadales</taxon>
        <taxon>Sterolibacteriaceae</taxon>
        <taxon>Rugosibacter</taxon>
    </lineage>
</organism>
<name>A0A0C5JPK8_9PROT</name>
<dbReference type="HOGENOM" id="CLU_2013459_0_0_4"/>
<dbReference type="Proteomes" id="UP000061603">
    <property type="component" value="Chromosome"/>
</dbReference>